<comment type="caution">
    <text evidence="2">The sequence shown here is derived from an EMBL/GenBank/DDBJ whole genome shotgun (WGS) entry which is preliminary data.</text>
</comment>
<keyword evidence="3" id="KW-1185">Reference proteome</keyword>
<evidence type="ECO:0000313" key="3">
    <source>
        <dbReference type="Proteomes" id="UP000824540"/>
    </source>
</evidence>
<feature type="non-terminal residue" evidence="2">
    <location>
        <position position="153"/>
    </location>
</feature>
<dbReference type="EMBL" id="JAFBMS010000012">
    <property type="protein sequence ID" value="KAG9347802.1"/>
    <property type="molecule type" value="Genomic_DNA"/>
</dbReference>
<dbReference type="AlphaFoldDB" id="A0A8T2PDT2"/>
<dbReference type="OrthoDB" id="8965174at2759"/>
<name>A0A8T2PDT2_9TELE</name>
<evidence type="ECO:0000256" key="1">
    <source>
        <dbReference type="SAM" id="MobiDB-lite"/>
    </source>
</evidence>
<feature type="compositionally biased region" description="Polar residues" evidence="1">
    <location>
        <begin position="101"/>
        <end position="115"/>
    </location>
</feature>
<sequence>CDAIFRSQYGFLFIQTILIAFSPRAEGTAAEVELIFNNTSPVPLPSSDDVVETLVTAVTNPNSTLMDQFNLTLIADSIRVITTTTASPSTTTTNFSAIATSTASKQNENATSRATISPPPPRSTDAVILLQATLVVQFEPALENRDSPQFQEL</sequence>
<dbReference type="Proteomes" id="UP000824540">
    <property type="component" value="Unassembled WGS sequence"/>
</dbReference>
<feature type="non-terminal residue" evidence="2">
    <location>
        <position position="1"/>
    </location>
</feature>
<evidence type="ECO:0000313" key="2">
    <source>
        <dbReference type="EMBL" id="KAG9347802.1"/>
    </source>
</evidence>
<organism evidence="2 3">
    <name type="scientific">Albula glossodonta</name>
    <name type="common">roundjaw bonefish</name>
    <dbReference type="NCBI Taxonomy" id="121402"/>
    <lineage>
        <taxon>Eukaryota</taxon>
        <taxon>Metazoa</taxon>
        <taxon>Chordata</taxon>
        <taxon>Craniata</taxon>
        <taxon>Vertebrata</taxon>
        <taxon>Euteleostomi</taxon>
        <taxon>Actinopterygii</taxon>
        <taxon>Neopterygii</taxon>
        <taxon>Teleostei</taxon>
        <taxon>Albuliformes</taxon>
        <taxon>Albulidae</taxon>
        <taxon>Albula</taxon>
    </lineage>
</organism>
<feature type="region of interest" description="Disordered" evidence="1">
    <location>
        <begin position="101"/>
        <end position="123"/>
    </location>
</feature>
<proteinExistence type="predicted"/>
<accession>A0A8T2PDT2</accession>
<reference evidence="2" key="1">
    <citation type="thesis" date="2021" institute="BYU ScholarsArchive" country="Provo, UT, USA">
        <title>Applications of and Algorithms for Genome Assembly and Genomic Analyses with an Emphasis on Marine Teleosts.</title>
        <authorList>
            <person name="Pickett B.D."/>
        </authorList>
    </citation>
    <scope>NUCLEOTIDE SEQUENCE</scope>
    <source>
        <strain evidence="2">HI-2016</strain>
    </source>
</reference>
<protein>
    <submittedName>
        <fullName evidence="2">Uncharacterized protein</fullName>
    </submittedName>
</protein>
<gene>
    <name evidence="2" type="ORF">JZ751_003817</name>
</gene>